<evidence type="ECO:0000256" key="1">
    <source>
        <dbReference type="SAM" id="Phobius"/>
    </source>
</evidence>
<comment type="caution">
    <text evidence="2">The sequence shown here is derived from an EMBL/GenBank/DDBJ whole genome shotgun (WGS) entry which is preliminary data.</text>
</comment>
<dbReference type="Gene3D" id="3.30.70.60">
    <property type="match status" value="1"/>
</dbReference>
<evidence type="ECO:0008006" key="4">
    <source>
        <dbReference type="Google" id="ProtNLM"/>
    </source>
</evidence>
<evidence type="ECO:0000313" key="2">
    <source>
        <dbReference type="EMBL" id="MBI5078459.1"/>
    </source>
</evidence>
<proteinExistence type="predicted"/>
<dbReference type="EMBL" id="JACRKR010000017">
    <property type="protein sequence ID" value="MBI5078459.1"/>
    <property type="molecule type" value="Genomic_DNA"/>
</dbReference>
<gene>
    <name evidence="2" type="ORF">HZB08_00350</name>
</gene>
<dbReference type="InterPro" id="IPR014717">
    <property type="entry name" value="Transl_elong_EF1B/ribsomal_bS6"/>
</dbReference>
<dbReference type="Proteomes" id="UP000808761">
    <property type="component" value="Unassembled WGS sequence"/>
</dbReference>
<evidence type="ECO:0000313" key="3">
    <source>
        <dbReference type="Proteomes" id="UP000808761"/>
    </source>
</evidence>
<name>A0A9D6UJE9_UNCSA</name>
<feature type="transmembrane region" description="Helical" evidence="1">
    <location>
        <begin position="12"/>
        <end position="30"/>
    </location>
</feature>
<organism evidence="2 3">
    <name type="scientific">Candidatus Saganbacteria bacterium</name>
    <dbReference type="NCBI Taxonomy" id="2575572"/>
    <lineage>
        <taxon>Bacteria</taxon>
        <taxon>Bacillati</taxon>
        <taxon>Saganbacteria</taxon>
    </lineage>
</organism>
<accession>A0A9D6UJE9</accession>
<sequence length="168" mass="18582">MAAVKLSERERRLALTTAGFAIFYFFYQFFLTPKWAEVAKLKEKARVQRLELRVAEGKLKLLGGVGQGAASFKYEVSREEKALEVLRSISQATAQSGLDLNSIRPMLSAGGEGMKFSLSGTGKYRNIYDFLTILRGIRVLILVDAMNITAGGGKESELNVEMTLTAYD</sequence>
<keyword evidence="1" id="KW-0812">Transmembrane</keyword>
<reference evidence="2" key="1">
    <citation type="submission" date="2020-07" db="EMBL/GenBank/DDBJ databases">
        <title>Huge and variable diversity of episymbiotic CPR bacteria and DPANN archaea in groundwater ecosystems.</title>
        <authorList>
            <person name="He C.Y."/>
            <person name="Keren R."/>
            <person name="Whittaker M."/>
            <person name="Farag I.F."/>
            <person name="Doudna J."/>
            <person name="Cate J.H.D."/>
            <person name="Banfield J.F."/>
        </authorList>
    </citation>
    <scope>NUCLEOTIDE SEQUENCE</scope>
    <source>
        <strain evidence="2">NC_groundwater_1860_Pr3_B-0.1um_51_7</strain>
    </source>
</reference>
<protein>
    <recommendedName>
        <fullName evidence="4">Type II secretion system protein M</fullName>
    </recommendedName>
</protein>
<keyword evidence="1" id="KW-0472">Membrane</keyword>
<dbReference type="AlphaFoldDB" id="A0A9D6UJE9"/>
<keyword evidence="1" id="KW-1133">Transmembrane helix</keyword>